<protein>
    <submittedName>
        <fullName evidence="2">Membrane protein</fullName>
    </submittedName>
</protein>
<accession>A0ABQ5VLS6</accession>
<dbReference type="Pfam" id="PF04654">
    <property type="entry name" value="DUF599"/>
    <property type="match status" value="1"/>
</dbReference>
<feature type="transmembrane region" description="Helical" evidence="1">
    <location>
        <begin position="116"/>
        <end position="134"/>
    </location>
</feature>
<organism evidence="2 3">
    <name type="scientific">Sulfitobacter pacificus</name>
    <dbReference type="NCBI Taxonomy" id="1499314"/>
    <lineage>
        <taxon>Bacteria</taxon>
        <taxon>Pseudomonadati</taxon>
        <taxon>Pseudomonadota</taxon>
        <taxon>Alphaproteobacteria</taxon>
        <taxon>Rhodobacterales</taxon>
        <taxon>Roseobacteraceae</taxon>
        <taxon>Sulfitobacter</taxon>
    </lineage>
</organism>
<dbReference type="Proteomes" id="UP001161388">
    <property type="component" value="Unassembled WGS sequence"/>
</dbReference>
<evidence type="ECO:0000313" key="2">
    <source>
        <dbReference type="EMBL" id="GLQ28040.1"/>
    </source>
</evidence>
<dbReference type="PANTHER" id="PTHR31881:SF6">
    <property type="entry name" value="OS09G0494600 PROTEIN"/>
    <property type="match status" value="1"/>
</dbReference>
<keyword evidence="1" id="KW-0472">Membrane</keyword>
<evidence type="ECO:0000256" key="1">
    <source>
        <dbReference type="SAM" id="Phobius"/>
    </source>
</evidence>
<dbReference type="InterPro" id="IPR006747">
    <property type="entry name" value="DUF599"/>
</dbReference>
<dbReference type="EMBL" id="BSNL01000001">
    <property type="protein sequence ID" value="GLQ28040.1"/>
    <property type="molecule type" value="Genomic_DNA"/>
</dbReference>
<feature type="transmembrane region" description="Helical" evidence="1">
    <location>
        <begin position="187"/>
        <end position="215"/>
    </location>
</feature>
<dbReference type="RefSeq" id="WP_284374473.1">
    <property type="nucleotide sequence ID" value="NZ_BSNL01000001.1"/>
</dbReference>
<name>A0ABQ5VLS6_9RHOB</name>
<keyword evidence="1" id="KW-1133">Transmembrane helix</keyword>
<feature type="transmembrane region" description="Helical" evidence="1">
    <location>
        <begin position="15"/>
        <end position="32"/>
    </location>
</feature>
<feature type="transmembrane region" description="Helical" evidence="1">
    <location>
        <begin position="78"/>
        <end position="96"/>
    </location>
</feature>
<gene>
    <name evidence="2" type="ORF">GCM10007927_28430</name>
</gene>
<keyword evidence="1" id="KW-0812">Transmembrane</keyword>
<reference evidence="2" key="1">
    <citation type="journal article" date="2014" name="Int. J. Syst. Evol. Microbiol.">
        <title>Complete genome of a new Firmicutes species belonging to the dominant human colonic microbiota ('Ruminococcus bicirculans') reveals two chromosomes and a selective capacity to utilize plant glucans.</title>
        <authorList>
            <consortium name="NISC Comparative Sequencing Program"/>
            <person name="Wegmann U."/>
            <person name="Louis P."/>
            <person name="Goesmann A."/>
            <person name="Henrissat B."/>
            <person name="Duncan S.H."/>
            <person name="Flint H.J."/>
        </authorList>
    </citation>
    <scope>NUCLEOTIDE SEQUENCE</scope>
    <source>
        <strain evidence="2">NBRC 109915</strain>
    </source>
</reference>
<comment type="caution">
    <text evidence="2">The sequence shown here is derived from an EMBL/GenBank/DDBJ whole genome shotgun (WGS) entry which is preliminary data.</text>
</comment>
<proteinExistence type="predicted"/>
<reference evidence="2" key="2">
    <citation type="submission" date="2023-01" db="EMBL/GenBank/DDBJ databases">
        <title>Draft genome sequence of Sulfitobacter pacificus strain NBRC 109915.</title>
        <authorList>
            <person name="Sun Q."/>
            <person name="Mori K."/>
        </authorList>
    </citation>
    <scope>NUCLEOTIDE SEQUENCE</scope>
    <source>
        <strain evidence="2">NBRC 109915</strain>
    </source>
</reference>
<evidence type="ECO:0000313" key="3">
    <source>
        <dbReference type="Proteomes" id="UP001161388"/>
    </source>
</evidence>
<keyword evidence="3" id="KW-1185">Reference proteome</keyword>
<sequence length="238" mass="26562">MTWTERLALFTPSDFAALSVLFGVWLLVGWRIEHPSAKRPSVSMIMANYRREWMRQMLDRDPRIFDAQTIATLRQGTSFFASTSMIAIGGVLAVIGNANNLAVVAQDLTLVSHPPIVWEIKLLLVVFFLTNAFLKFVWSNRLFGYCSVIMGAVPNDPTDPRAPDMARKAGELNVTAARSFNRGLRAVYFALASVCWLGGPILLLTGAIMTLIVIWRREFASQSRGILLEKEYSGLHTP</sequence>
<dbReference type="PANTHER" id="PTHR31881">
    <property type="match status" value="1"/>
</dbReference>